<dbReference type="GO" id="GO:0004000">
    <property type="term" value="F:adenosine deaminase activity"/>
    <property type="evidence" value="ECO:0007669"/>
    <property type="project" value="TreeGrafter"/>
</dbReference>
<keyword evidence="12" id="KW-1185">Reference proteome</keyword>
<dbReference type="AlphaFoldDB" id="A0A1J7IC82"/>
<accession>A0A1J7IC82</accession>
<dbReference type="GO" id="GO:0006154">
    <property type="term" value="P:adenosine catabolic process"/>
    <property type="evidence" value="ECO:0007669"/>
    <property type="project" value="TreeGrafter"/>
</dbReference>
<dbReference type="FunFam" id="3.20.20.140:FF:000017">
    <property type="entry name" value="Adenosine deaminase 2"/>
    <property type="match status" value="1"/>
</dbReference>
<comment type="similarity">
    <text evidence="3">Belongs to the metallo-dependent hydrolases superfamily. Adenosine and AMP deaminases family. ADGF subfamily.</text>
</comment>
<keyword evidence="8 11" id="KW-0378">Hydrolase</keyword>
<dbReference type="STRING" id="1408157.A0A1J7IC82"/>
<evidence type="ECO:0000256" key="7">
    <source>
        <dbReference type="ARBA" id="ARBA00022729"/>
    </source>
</evidence>
<dbReference type="EMBL" id="KV875102">
    <property type="protein sequence ID" value="OIW25037.1"/>
    <property type="molecule type" value="Genomic_DNA"/>
</dbReference>
<name>A0A1J7IC82_9PEZI</name>
<dbReference type="InParanoid" id="A0A1J7IC82"/>
<dbReference type="GO" id="GO:0046103">
    <property type="term" value="P:inosine biosynthetic process"/>
    <property type="evidence" value="ECO:0007669"/>
    <property type="project" value="TreeGrafter"/>
</dbReference>
<dbReference type="PANTHER" id="PTHR11409">
    <property type="entry name" value="ADENOSINE DEAMINASE"/>
    <property type="match status" value="1"/>
</dbReference>
<evidence type="ECO:0000256" key="3">
    <source>
        <dbReference type="ARBA" id="ARBA00006083"/>
    </source>
</evidence>
<keyword evidence="6" id="KW-0479">Metal-binding</keyword>
<dbReference type="PANTHER" id="PTHR11409:SF37">
    <property type="entry name" value="ADENOSINE DEAMINASE DOMAIN-CONTAINING PROTEIN"/>
    <property type="match status" value="1"/>
</dbReference>
<feature type="domain" description="Adenosine deaminase" evidence="10">
    <location>
        <begin position="218"/>
        <end position="527"/>
    </location>
</feature>
<dbReference type="Proteomes" id="UP000182658">
    <property type="component" value="Unassembled WGS sequence"/>
</dbReference>
<dbReference type="InterPro" id="IPR032466">
    <property type="entry name" value="Metal_Hydrolase"/>
</dbReference>
<dbReference type="SUPFAM" id="SSF51556">
    <property type="entry name" value="Metallo-dependent hydrolases"/>
    <property type="match status" value="1"/>
</dbReference>
<evidence type="ECO:0000256" key="9">
    <source>
        <dbReference type="ARBA" id="ARBA00047764"/>
    </source>
</evidence>
<evidence type="ECO:0000256" key="2">
    <source>
        <dbReference type="ARBA" id="ARBA00004613"/>
    </source>
</evidence>
<gene>
    <name evidence="11" type="ORF">CONLIGDRAFT_583503</name>
</gene>
<sequence>MDRAEYEKQRAELVAREAALSWDFICKREASSAEEKANRILQALRMLDNEEVYAKAPSRRGFRGQEHPRFMGDHFLYNVDLINETKLFSVAKKMPKGAHLHIHFNANLLPGFLIDIAKRMERMSITSNIPLVTVGRDESEPGYYDNFNRSKIQFSMLSNKHKKATANLFDRNYPVDERQPMSFQKFLGEFGKHYTKCTVDQWLIDKLVFHEEEAHGWLQTAQGAWDQFNARTQMMKGLFNYETAFREYTRRCLQEFVDDNIQYAEIRPNFMKDNNLWKDDGSETISNSGIMDIIIQECNQFQEKIKKGTNPYFAGIKVIYCTPRSFRPKQVQESLEECLKFKKDERYSKWIAGFDLVGEESKGEPIRTFLEELVAFKKDCKAAGVEIPFLFHCGETLDIGNDTDGNLYDALLLKAKRIGHGFALARHPYLMEQVKKHNVCLELCPISNEILGLTPRVNGHAMYNLLANNVHCTVNTDNGTLFKSQLSHDFYQVFAGKTDMTLYGWKQLAEWSIEHSCMDAEERRECMTHWKKRWDDFCLEVIKDYGYLIGLPGPETKA</sequence>
<proteinExistence type="inferred from homology"/>
<evidence type="ECO:0000256" key="5">
    <source>
        <dbReference type="ARBA" id="ARBA00022525"/>
    </source>
</evidence>
<dbReference type="OrthoDB" id="7202371at2759"/>
<evidence type="ECO:0000313" key="11">
    <source>
        <dbReference type="EMBL" id="OIW25037.1"/>
    </source>
</evidence>
<dbReference type="InterPro" id="IPR001365">
    <property type="entry name" value="A_deaminase_dom"/>
</dbReference>
<keyword evidence="5" id="KW-0964">Secreted</keyword>
<evidence type="ECO:0000256" key="1">
    <source>
        <dbReference type="ARBA" id="ARBA00001947"/>
    </source>
</evidence>
<evidence type="ECO:0000256" key="6">
    <source>
        <dbReference type="ARBA" id="ARBA00022723"/>
    </source>
</evidence>
<evidence type="ECO:0000259" key="10">
    <source>
        <dbReference type="Pfam" id="PF00962"/>
    </source>
</evidence>
<evidence type="ECO:0000256" key="8">
    <source>
        <dbReference type="ARBA" id="ARBA00022801"/>
    </source>
</evidence>
<dbReference type="GO" id="GO:0046872">
    <property type="term" value="F:metal ion binding"/>
    <property type="evidence" value="ECO:0007669"/>
    <property type="project" value="UniProtKB-KW"/>
</dbReference>
<reference evidence="11 12" key="1">
    <citation type="submission" date="2016-10" db="EMBL/GenBank/DDBJ databases">
        <title>Draft genome sequence of Coniochaeta ligniaria NRRL30616, a lignocellulolytic fungus for bioabatement of inhibitors in plant biomass hydrolysates.</title>
        <authorList>
            <consortium name="DOE Joint Genome Institute"/>
            <person name="Jimenez D.J."/>
            <person name="Hector R.E."/>
            <person name="Riley R."/>
            <person name="Sun H."/>
            <person name="Grigoriev I.V."/>
            <person name="Van Elsas J.D."/>
            <person name="Nichols N.N."/>
        </authorList>
    </citation>
    <scope>NUCLEOTIDE SEQUENCE [LARGE SCALE GENOMIC DNA]</scope>
    <source>
        <strain evidence="11 12">NRRL 30616</strain>
    </source>
</reference>
<comment type="cofactor">
    <cofactor evidence="1">
        <name>Zn(2+)</name>
        <dbReference type="ChEBI" id="CHEBI:29105"/>
    </cofactor>
</comment>
<evidence type="ECO:0000313" key="12">
    <source>
        <dbReference type="Proteomes" id="UP000182658"/>
    </source>
</evidence>
<dbReference type="InterPro" id="IPR006330">
    <property type="entry name" value="Ado/ade_deaminase"/>
</dbReference>
<protein>
    <recommendedName>
        <fullName evidence="4">adenosine deaminase</fullName>
        <ecNumber evidence="4">3.5.4.4</ecNumber>
    </recommendedName>
</protein>
<dbReference type="GO" id="GO:0005576">
    <property type="term" value="C:extracellular region"/>
    <property type="evidence" value="ECO:0007669"/>
    <property type="project" value="UniProtKB-SubCell"/>
</dbReference>
<comment type="subcellular location">
    <subcellularLocation>
        <location evidence="2">Secreted</location>
    </subcellularLocation>
</comment>
<dbReference type="Gene3D" id="3.20.20.140">
    <property type="entry name" value="Metal-dependent hydrolases"/>
    <property type="match status" value="1"/>
</dbReference>
<dbReference type="EC" id="3.5.4.4" evidence="4"/>
<comment type="catalytic activity">
    <reaction evidence="9">
        <text>adenosine + H2O + H(+) = inosine + NH4(+)</text>
        <dbReference type="Rhea" id="RHEA:24408"/>
        <dbReference type="ChEBI" id="CHEBI:15377"/>
        <dbReference type="ChEBI" id="CHEBI:15378"/>
        <dbReference type="ChEBI" id="CHEBI:16335"/>
        <dbReference type="ChEBI" id="CHEBI:17596"/>
        <dbReference type="ChEBI" id="CHEBI:28938"/>
        <dbReference type="EC" id="3.5.4.4"/>
    </reaction>
</comment>
<keyword evidence="7" id="KW-0732">Signal</keyword>
<dbReference type="Pfam" id="PF00962">
    <property type="entry name" value="A_deaminase"/>
    <property type="match status" value="1"/>
</dbReference>
<evidence type="ECO:0000256" key="4">
    <source>
        <dbReference type="ARBA" id="ARBA00012784"/>
    </source>
</evidence>
<organism evidence="11 12">
    <name type="scientific">Coniochaeta ligniaria NRRL 30616</name>
    <dbReference type="NCBI Taxonomy" id="1408157"/>
    <lineage>
        <taxon>Eukaryota</taxon>
        <taxon>Fungi</taxon>
        <taxon>Dikarya</taxon>
        <taxon>Ascomycota</taxon>
        <taxon>Pezizomycotina</taxon>
        <taxon>Sordariomycetes</taxon>
        <taxon>Sordariomycetidae</taxon>
        <taxon>Coniochaetales</taxon>
        <taxon>Coniochaetaceae</taxon>
        <taxon>Coniochaeta</taxon>
    </lineage>
</organism>